<name>A0AAJ2GZ79_9HYPH</name>
<dbReference type="SUPFAM" id="SSF46785">
    <property type="entry name" value="Winged helix' DNA-binding domain"/>
    <property type="match status" value="1"/>
</dbReference>
<sequence length="396" mass="42035">MAADNLTLLEPMDLSRNERRLVELIFVGKQIARVDLAERSGMTGASVTRLIGRLIEIGLLIEVVERTGAQGQPRRLLSLRADRYLSAGITFSVSRMEVAIADLAGKILTSRSVDIETSTALSVAEAAQAAIAAMLTDLGTPKDRLLGVGCSVPGNFGTMSHILKAHSFFPAFDDGEADQAFKATFEAPYYIENDGTAASLGEYVFGGRIPQPDPMFFIHIGHGVGGGAVIDGRPYRGVNGNACLPGVLYPYDQPRPSGQDLFATLNSAGFAIHDFIDLDRLPDSAEAALEIWIERAGKQLSETVRVATAMFDPALIVLGGRLPELVTDRLVRAISSQPILGPSRGLEAAAVEASRLGPRAGAIGAACIPFFASLFSAAVADDGSPYLNGRKPKSRP</sequence>
<dbReference type="Proteomes" id="UP001268610">
    <property type="component" value="Unassembled WGS sequence"/>
</dbReference>
<dbReference type="InterPro" id="IPR036388">
    <property type="entry name" value="WH-like_DNA-bd_sf"/>
</dbReference>
<dbReference type="Pfam" id="PF00480">
    <property type="entry name" value="ROK"/>
    <property type="match status" value="1"/>
</dbReference>
<dbReference type="InterPro" id="IPR000600">
    <property type="entry name" value="ROK"/>
</dbReference>
<dbReference type="CDD" id="cd23763">
    <property type="entry name" value="ASKHA_ATPase_ROK"/>
    <property type="match status" value="1"/>
</dbReference>
<dbReference type="PANTHER" id="PTHR18964">
    <property type="entry name" value="ROK (REPRESSOR, ORF, KINASE) FAMILY"/>
    <property type="match status" value="1"/>
</dbReference>
<dbReference type="RefSeq" id="WP_244604858.1">
    <property type="nucleotide sequence ID" value="NZ_JAVLSF010000020.1"/>
</dbReference>
<dbReference type="Gene3D" id="1.10.10.10">
    <property type="entry name" value="Winged helix-like DNA-binding domain superfamily/Winged helix DNA-binding domain"/>
    <property type="match status" value="1"/>
</dbReference>
<dbReference type="InterPro" id="IPR036390">
    <property type="entry name" value="WH_DNA-bd_sf"/>
</dbReference>
<dbReference type="PANTHER" id="PTHR18964:SF149">
    <property type="entry name" value="BIFUNCTIONAL UDP-N-ACETYLGLUCOSAMINE 2-EPIMERASE_N-ACETYLMANNOSAMINE KINASE"/>
    <property type="match status" value="1"/>
</dbReference>
<evidence type="ECO:0000313" key="2">
    <source>
        <dbReference type="EMBL" id="MDR9776097.1"/>
    </source>
</evidence>
<accession>A0AAJ2GZ79</accession>
<protein>
    <submittedName>
        <fullName evidence="2">ROK family transcriptional regulator</fullName>
    </submittedName>
</protein>
<dbReference type="EMBL" id="JAVLSF010000020">
    <property type="protein sequence ID" value="MDR9776097.1"/>
    <property type="molecule type" value="Genomic_DNA"/>
</dbReference>
<reference evidence="2" key="1">
    <citation type="submission" date="2023-04" db="EMBL/GenBank/DDBJ databases">
        <title>Genomic characterization of faba bean (Vicia faba) microsymbionts in Mexican soils.</title>
        <authorList>
            <person name="Rivera Orduna F.N."/>
            <person name="Guevara-Luna J."/>
            <person name="Yan J."/>
            <person name="Arroyo-Herrera I."/>
            <person name="Li Y."/>
            <person name="Vasquez-Murrieta M.S."/>
            <person name="Wang E.T."/>
        </authorList>
    </citation>
    <scope>NUCLEOTIDE SEQUENCE</scope>
    <source>
        <strain evidence="2">CH26</strain>
    </source>
</reference>
<comment type="caution">
    <text evidence="2">The sequence shown here is derived from an EMBL/GenBank/DDBJ whole genome shotgun (WGS) entry which is preliminary data.</text>
</comment>
<dbReference type="InterPro" id="IPR043129">
    <property type="entry name" value="ATPase_NBD"/>
</dbReference>
<dbReference type="AlphaFoldDB" id="A0AAJ2GZ79"/>
<evidence type="ECO:0000313" key="3">
    <source>
        <dbReference type="Proteomes" id="UP001268610"/>
    </source>
</evidence>
<dbReference type="SUPFAM" id="SSF53067">
    <property type="entry name" value="Actin-like ATPase domain"/>
    <property type="match status" value="1"/>
</dbReference>
<comment type="similarity">
    <text evidence="1">Belongs to the ROK (NagC/XylR) family.</text>
</comment>
<proteinExistence type="inferred from homology"/>
<evidence type="ECO:0000256" key="1">
    <source>
        <dbReference type="ARBA" id="ARBA00006479"/>
    </source>
</evidence>
<gene>
    <name evidence="2" type="ORF">RJJ65_26250</name>
</gene>
<dbReference type="Gene3D" id="3.30.420.40">
    <property type="match status" value="2"/>
</dbReference>
<organism evidence="2 3">
    <name type="scientific">Rhizobium hidalgonense</name>
    <dbReference type="NCBI Taxonomy" id="1538159"/>
    <lineage>
        <taxon>Bacteria</taxon>
        <taxon>Pseudomonadati</taxon>
        <taxon>Pseudomonadota</taxon>
        <taxon>Alphaproteobacteria</taxon>
        <taxon>Hyphomicrobiales</taxon>
        <taxon>Rhizobiaceae</taxon>
        <taxon>Rhizobium/Agrobacterium group</taxon>
        <taxon>Rhizobium</taxon>
    </lineage>
</organism>